<dbReference type="GeneID" id="116208157"/>
<dbReference type="PANTHER" id="PTHR10627">
    <property type="entry name" value="SCP160"/>
    <property type="match status" value="1"/>
</dbReference>
<gene>
    <name evidence="4" type="primary">LOC116208157</name>
</gene>
<dbReference type="InterPro" id="IPR001660">
    <property type="entry name" value="SAM"/>
</dbReference>
<protein>
    <submittedName>
        <fullName evidence="4">Uncharacterized protein LOC116208157</fullName>
    </submittedName>
</protein>
<organism evidence="3 4">
    <name type="scientific">Punica granatum</name>
    <name type="common">Pomegranate</name>
    <dbReference type="NCBI Taxonomy" id="22663"/>
    <lineage>
        <taxon>Eukaryota</taxon>
        <taxon>Viridiplantae</taxon>
        <taxon>Streptophyta</taxon>
        <taxon>Embryophyta</taxon>
        <taxon>Tracheophyta</taxon>
        <taxon>Spermatophyta</taxon>
        <taxon>Magnoliopsida</taxon>
        <taxon>eudicotyledons</taxon>
        <taxon>Gunneridae</taxon>
        <taxon>Pentapetalae</taxon>
        <taxon>rosids</taxon>
        <taxon>malvids</taxon>
        <taxon>Myrtales</taxon>
        <taxon>Lythraceae</taxon>
        <taxon>Punica</taxon>
    </lineage>
</organism>
<dbReference type="SUPFAM" id="SSF47769">
    <property type="entry name" value="SAM/Pointed domain"/>
    <property type="match status" value="1"/>
</dbReference>
<proteinExistence type="predicted"/>
<reference evidence="4" key="2">
    <citation type="submission" date="2025-08" db="UniProtKB">
        <authorList>
            <consortium name="RefSeq"/>
        </authorList>
    </citation>
    <scope>IDENTIFICATION</scope>
    <source>
        <tissue evidence="4">Leaf</tissue>
    </source>
</reference>
<dbReference type="Pfam" id="PF07647">
    <property type="entry name" value="SAM_2"/>
    <property type="match status" value="1"/>
</dbReference>
<dbReference type="AlphaFoldDB" id="A0A6P8DY50"/>
<dbReference type="SMART" id="SM00454">
    <property type="entry name" value="SAM"/>
    <property type="match status" value="1"/>
</dbReference>
<dbReference type="PANTHER" id="PTHR10627:SF68">
    <property type="entry name" value="F26K24.15 PROTEIN-RELATED"/>
    <property type="match status" value="1"/>
</dbReference>
<keyword evidence="3" id="KW-1185">Reference proteome</keyword>
<dbReference type="Proteomes" id="UP000515151">
    <property type="component" value="Chromosome 5"/>
</dbReference>
<dbReference type="CDD" id="cd09487">
    <property type="entry name" value="SAM_superfamily"/>
    <property type="match status" value="1"/>
</dbReference>
<evidence type="ECO:0000259" key="2">
    <source>
        <dbReference type="PROSITE" id="PS50105"/>
    </source>
</evidence>
<dbReference type="InterPro" id="IPR013761">
    <property type="entry name" value="SAM/pointed_sf"/>
</dbReference>
<reference evidence="3" key="1">
    <citation type="journal article" date="2020" name="Plant Biotechnol. J.">
        <title>The pomegranate (Punica granatum L.) draft genome dissects genetic divergence between soft- and hard-seeded cultivars.</title>
        <authorList>
            <person name="Luo X."/>
            <person name="Li H."/>
            <person name="Wu Z."/>
            <person name="Yao W."/>
            <person name="Zhao P."/>
            <person name="Cao D."/>
            <person name="Yu H."/>
            <person name="Li K."/>
            <person name="Poudel K."/>
            <person name="Zhao D."/>
            <person name="Zhang F."/>
            <person name="Xia X."/>
            <person name="Chen L."/>
            <person name="Wang Q."/>
            <person name="Jing D."/>
            <person name="Cao S."/>
        </authorList>
    </citation>
    <scope>NUCLEOTIDE SEQUENCE [LARGE SCALE GENOMIC DNA]</scope>
    <source>
        <strain evidence="3">cv. Tunisia</strain>
    </source>
</reference>
<dbReference type="PROSITE" id="PS50105">
    <property type="entry name" value="SAM_DOMAIN"/>
    <property type="match status" value="1"/>
</dbReference>
<feature type="domain" description="SAM" evidence="2">
    <location>
        <begin position="181"/>
        <end position="238"/>
    </location>
</feature>
<evidence type="ECO:0000313" key="3">
    <source>
        <dbReference type="Proteomes" id="UP000515151"/>
    </source>
</evidence>
<dbReference type="OrthoDB" id="271862at2759"/>
<dbReference type="Gene3D" id="1.10.150.50">
    <property type="entry name" value="Transcription Factor, Ets-1"/>
    <property type="match status" value="1"/>
</dbReference>
<dbReference type="RefSeq" id="XP_031397283.1">
    <property type="nucleotide sequence ID" value="XM_031541423.1"/>
</dbReference>
<name>A0A6P8DY50_PUNGR</name>
<accession>A0A6P8DY50</accession>
<sequence>MRRLLHLIIGPDLRGMVKAKQRKQELDLQSESFDPYTCSEMDLHDSSSWVVVKKQRVTILLPPLPVVENILAPKARPKPVEGSLRTTVGKKCQHPDEVAPRGGIHLGGFVTSPLDFPASREPQSHHLYQLGSEKFRELLKPSKSSNGIEQIRRFSSPCSFPNGCSLIKQRLRARNLERKLETAGGLSRWLVSLGLGQFVQIFERRSVNKFQLASLTMNKLKDMGLIAVGPRRKLMHAIDCCCGP</sequence>
<evidence type="ECO:0000256" key="1">
    <source>
        <dbReference type="ARBA" id="ARBA00022737"/>
    </source>
</evidence>
<keyword evidence="1" id="KW-0677">Repeat</keyword>
<evidence type="ECO:0000313" key="4">
    <source>
        <dbReference type="RefSeq" id="XP_031397283.1"/>
    </source>
</evidence>